<name>A0A074XG64_AURPU</name>
<keyword evidence="2" id="KW-0472">Membrane</keyword>
<dbReference type="GeneID" id="40746098"/>
<feature type="compositionally biased region" description="Basic residues" evidence="1">
    <location>
        <begin position="198"/>
        <end position="208"/>
    </location>
</feature>
<evidence type="ECO:0000313" key="3">
    <source>
        <dbReference type="EMBL" id="KEQ84505.1"/>
    </source>
</evidence>
<accession>A0A074XG64</accession>
<proteinExistence type="predicted"/>
<dbReference type="EMBL" id="KL584982">
    <property type="protein sequence ID" value="KEQ84505.1"/>
    <property type="molecule type" value="Genomic_DNA"/>
</dbReference>
<protein>
    <submittedName>
        <fullName evidence="3">Uncharacterized protein</fullName>
    </submittedName>
</protein>
<reference evidence="3 4" key="1">
    <citation type="journal article" date="2014" name="BMC Genomics">
        <title>Genome sequencing of four Aureobasidium pullulans varieties: biotechnological potential, stress tolerance, and description of new species.</title>
        <authorList>
            <person name="Gostin Ar C."/>
            <person name="Ohm R.A."/>
            <person name="Kogej T."/>
            <person name="Sonjak S."/>
            <person name="Turk M."/>
            <person name="Zajc J."/>
            <person name="Zalar P."/>
            <person name="Grube M."/>
            <person name="Sun H."/>
            <person name="Han J."/>
            <person name="Sharma A."/>
            <person name="Chiniquy J."/>
            <person name="Ngan C.Y."/>
            <person name="Lipzen A."/>
            <person name="Barry K."/>
            <person name="Grigoriev I.V."/>
            <person name="Gunde-Cimerman N."/>
        </authorList>
    </citation>
    <scope>NUCLEOTIDE SEQUENCE [LARGE SCALE GENOMIC DNA]</scope>
    <source>
        <strain evidence="3 4">EXF-150</strain>
    </source>
</reference>
<sequence>MTTFTVIISPKTTLAPIYRDASVNTIQGEAVLVTAPAIPPANTDVVIHYKRSGPGGLSPRAAGAFLGAFLGGSFLVVFLVYYCCIPRRRHYRSETSSSSRSSTSSLIKLQPQTQAGLISSQPNIQTPQDFSIPLPPPSTAHPFGDRPPRSSGKKIKSIPLWLPKVPKEPIILELPAKDRRDLMRREPGTAVAIANKKAWVKTRPKRPNRVLPPAGWDPPPE</sequence>
<feature type="region of interest" description="Disordered" evidence="1">
    <location>
        <begin position="116"/>
        <end position="152"/>
    </location>
</feature>
<dbReference type="RefSeq" id="XP_029760692.1">
    <property type="nucleotide sequence ID" value="XM_029903792.1"/>
</dbReference>
<organism evidence="3 4">
    <name type="scientific">Aureobasidium pullulans EXF-150</name>
    <dbReference type="NCBI Taxonomy" id="1043002"/>
    <lineage>
        <taxon>Eukaryota</taxon>
        <taxon>Fungi</taxon>
        <taxon>Dikarya</taxon>
        <taxon>Ascomycota</taxon>
        <taxon>Pezizomycotina</taxon>
        <taxon>Dothideomycetes</taxon>
        <taxon>Dothideomycetidae</taxon>
        <taxon>Dothideales</taxon>
        <taxon>Saccotheciaceae</taxon>
        <taxon>Aureobasidium</taxon>
    </lineage>
</organism>
<keyword evidence="2" id="KW-0812">Transmembrane</keyword>
<gene>
    <name evidence="3" type="ORF">M438DRAFT_335282</name>
</gene>
<feature type="transmembrane region" description="Helical" evidence="2">
    <location>
        <begin position="61"/>
        <end position="84"/>
    </location>
</feature>
<dbReference type="AlphaFoldDB" id="A0A074XG64"/>
<feature type="compositionally biased region" description="Polar residues" evidence="1">
    <location>
        <begin position="116"/>
        <end position="129"/>
    </location>
</feature>
<feature type="region of interest" description="Disordered" evidence="1">
    <location>
        <begin position="197"/>
        <end position="221"/>
    </location>
</feature>
<keyword evidence="4" id="KW-1185">Reference proteome</keyword>
<evidence type="ECO:0000256" key="1">
    <source>
        <dbReference type="SAM" id="MobiDB-lite"/>
    </source>
</evidence>
<evidence type="ECO:0000256" key="2">
    <source>
        <dbReference type="SAM" id="Phobius"/>
    </source>
</evidence>
<dbReference type="Proteomes" id="UP000030706">
    <property type="component" value="Unassembled WGS sequence"/>
</dbReference>
<evidence type="ECO:0000313" key="4">
    <source>
        <dbReference type="Proteomes" id="UP000030706"/>
    </source>
</evidence>
<keyword evidence="2" id="KW-1133">Transmembrane helix</keyword>
<dbReference type="HOGENOM" id="CLU_1250443_0_0_1"/>